<evidence type="ECO:0000313" key="2">
    <source>
        <dbReference type="EMBL" id="OMJ80398.1"/>
    </source>
</evidence>
<dbReference type="EMBL" id="MPUH01000425">
    <property type="protein sequence ID" value="OMJ80398.1"/>
    <property type="molecule type" value="Genomic_DNA"/>
</dbReference>
<dbReference type="OrthoDB" id="322992at2759"/>
<evidence type="ECO:0000313" key="3">
    <source>
        <dbReference type="Proteomes" id="UP000187209"/>
    </source>
</evidence>
<accession>A0A1R2BUC6</accession>
<organism evidence="2 3">
    <name type="scientific">Stentor coeruleus</name>
    <dbReference type="NCBI Taxonomy" id="5963"/>
    <lineage>
        <taxon>Eukaryota</taxon>
        <taxon>Sar</taxon>
        <taxon>Alveolata</taxon>
        <taxon>Ciliophora</taxon>
        <taxon>Postciliodesmatophora</taxon>
        <taxon>Heterotrichea</taxon>
        <taxon>Heterotrichida</taxon>
        <taxon>Stentoridae</taxon>
        <taxon>Stentor</taxon>
    </lineage>
</organism>
<comment type="caution">
    <text evidence="2">The sequence shown here is derived from an EMBL/GenBank/DDBJ whole genome shotgun (WGS) entry which is preliminary data.</text>
</comment>
<keyword evidence="3" id="KW-1185">Reference proteome</keyword>
<reference evidence="2 3" key="1">
    <citation type="submission" date="2016-11" db="EMBL/GenBank/DDBJ databases">
        <title>The macronuclear genome of Stentor coeruleus: a giant cell with tiny introns.</title>
        <authorList>
            <person name="Slabodnick M."/>
            <person name="Ruby J.G."/>
            <person name="Reiff S.B."/>
            <person name="Swart E.C."/>
            <person name="Gosai S."/>
            <person name="Prabakaran S."/>
            <person name="Witkowska E."/>
            <person name="Larue G.E."/>
            <person name="Fisher S."/>
            <person name="Freeman R.M."/>
            <person name="Gunawardena J."/>
            <person name="Chu W."/>
            <person name="Stover N.A."/>
            <person name="Gregory B.D."/>
            <person name="Nowacki M."/>
            <person name="Derisi J."/>
            <person name="Roy S.W."/>
            <person name="Marshall W.F."/>
            <person name="Sood P."/>
        </authorList>
    </citation>
    <scope>NUCLEOTIDE SEQUENCE [LARGE SCALE GENOMIC DNA]</scope>
    <source>
        <strain evidence="2">WM001</strain>
    </source>
</reference>
<sequence length="311" mass="36639">METNFLNRISKLKQDLSVFSHNPQKSEDLAAYLSQSFKKSPVPEVQLSTNSSHFKQIIEEKQTRITELEDELTYLREISKTKEQDYVAKYEKAIESIKANCDGLINYYENQLKKFKFYGDAGELDSLLDTVKSLEQENQKLKNDIKSQQATFKKEKNDLIQEITNIKEKAVETVEYYENEYMSRSASPYKPHQKPFARSIESEKSIEIEELKALKGNLEKEIASLQRNKNEFENKLIEKNEEKYSKAVKTAEMWKSRADQLGIMFFTFVRKMKIDLYEVKNIILSNFEDTMTDTSRDVMRLYKKYKIVRSH</sequence>
<keyword evidence="1" id="KW-0175">Coiled coil</keyword>
<name>A0A1R2BUC6_9CILI</name>
<protein>
    <submittedName>
        <fullName evidence="2">Uncharacterized protein</fullName>
    </submittedName>
</protein>
<evidence type="ECO:0000256" key="1">
    <source>
        <dbReference type="SAM" id="Coils"/>
    </source>
</evidence>
<feature type="coiled-coil region" evidence="1">
    <location>
        <begin position="124"/>
        <end position="242"/>
    </location>
</feature>
<proteinExistence type="predicted"/>
<dbReference type="AlphaFoldDB" id="A0A1R2BUC6"/>
<dbReference type="Proteomes" id="UP000187209">
    <property type="component" value="Unassembled WGS sequence"/>
</dbReference>
<gene>
    <name evidence="2" type="ORF">SteCoe_19351</name>
</gene>